<dbReference type="PANTHER" id="PTHR22750">
    <property type="entry name" value="G-PROTEIN COUPLED RECEPTOR"/>
    <property type="match status" value="1"/>
</dbReference>
<keyword evidence="9" id="KW-0325">Glycoprotein</keyword>
<dbReference type="PRINTS" id="PR00237">
    <property type="entry name" value="GPCRRHODOPSN"/>
</dbReference>
<dbReference type="InterPro" id="IPR001671">
    <property type="entry name" value="Melcrt_ACTH_rcpt"/>
</dbReference>
<feature type="transmembrane region" description="Helical" evidence="13">
    <location>
        <begin position="225"/>
        <end position="248"/>
    </location>
</feature>
<evidence type="ECO:0000256" key="13">
    <source>
        <dbReference type="SAM" id="Phobius"/>
    </source>
</evidence>
<reference evidence="15 16" key="1">
    <citation type="submission" date="2018-10" db="EMBL/GenBank/DDBJ databases">
        <title>Genome assembly for a Yunnan-Guizhou Plateau 3E fish, Anabarilius grahami (Regan), and its evolutionary and genetic applications.</title>
        <authorList>
            <person name="Jiang W."/>
        </authorList>
    </citation>
    <scope>NUCLEOTIDE SEQUENCE [LARGE SCALE GENOMIC DNA]</scope>
    <source>
        <strain evidence="15">AG-KIZ</strain>
        <tissue evidence="15">Muscle</tissue>
    </source>
</reference>
<accession>A0A3N0XTZ8</accession>
<keyword evidence="4 12" id="KW-0812">Transmembrane</keyword>
<dbReference type="PRINTS" id="PR00535">
    <property type="entry name" value="MELNOCORTINR"/>
</dbReference>
<feature type="domain" description="G-protein coupled receptors family 1 profile" evidence="14">
    <location>
        <begin position="119"/>
        <end position="361"/>
    </location>
</feature>
<keyword evidence="10 12" id="KW-0807">Transducer</keyword>
<dbReference type="SMART" id="SM01381">
    <property type="entry name" value="7TM_GPCR_Srsx"/>
    <property type="match status" value="1"/>
</dbReference>
<comment type="similarity">
    <text evidence="12">Belongs to the G-protein coupled receptor 1 family.</text>
</comment>
<sequence>MAHFYALSVFLVDNGCRVRVSVKSTRPYGVPFIILGCPLVCELRRGLYLAVKAALRHESADSEGLGCHLGPGLTLVDNDSNPSIMNSSTEAPFTNPTDCAEVKVPSQVFLAIAVASLSENLLVIVAVIKNKNLHSPMYCFICNLAVFNTISSLSKALEDVLLLFIDAGHLNSRGPFELKIDDIMDSLTLMGFLGSIFSILTIAVDRYISIFHALRYHTLMTMRRVVVILSAIWVLCGTSGALMIGFFVAATVQIFFVVLFFTALLLILLLYVHMFLLARHHANRIASMPGAQARHRQSGLRGALTLTILIGVFVACWAPFLFHLLIMMICPENPYCECYRSLFQLHVVLLVSHAVIDPAIYAFRSAELRNTYKKMFLCSAARICKQCV</sequence>
<dbReference type="SUPFAM" id="SSF81321">
    <property type="entry name" value="Family A G protein-coupled receptor-like"/>
    <property type="match status" value="1"/>
</dbReference>
<dbReference type="InterPro" id="IPR017452">
    <property type="entry name" value="GPCR_Rhodpsn_7TM"/>
</dbReference>
<keyword evidence="5 13" id="KW-1133">Transmembrane helix</keyword>
<keyword evidence="6 12" id="KW-0297">G-protein coupled receptor</keyword>
<dbReference type="Proteomes" id="UP000281406">
    <property type="component" value="Unassembled WGS sequence"/>
</dbReference>
<name>A0A3N0XTZ8_ANAGA</name>
<evidence type="ECO:0000256" key="7">
    <source>
        <dbReference type="ARBA" id="ARBA00023136"/>
    </source>
</evidence>
<evidence type="ECO:0000256" key="10">
    <source>
        <dbReference type="ARBA" id="ARBA00023224"/>
    </source>
</evidence>
<protein>
    <recommendedName>
        <fullName evidence="2">Melanocyte-stimulating hormone receptor</fullName>
    </recommendedName>
    <alternativeName>
        <fullName evidence="11">Melanocortin receptor 1</fullName>
    </alternativeName>
</protein>
<dbReference type="PRINTS" id="PR00534">
    <property type="entry name" value="MCRFAMILY"/>
</dbReference>
<dbReference type="OrthoDB" id="9894375at2759"/>
<keyword evidence="8 12" id="KW-0675">Receptor</keyword>
<feature type="transmembrane region" description="Helical" evidence="13">
    <location>
        <begin position="342"/>
        <end position="363"/>
    </location>
</feature>
<dbReference type="Pfam" id="PF00001">
    <property type="entry name" value="7tm_1"/>
    <property type="match status" value="2"/>
</dbReference>
<feature type="transmembrane region" description="Helical" evidence="13">
    <location>
        <begin position="183"/>
        <end position="204"/>
    </location>
</feature>
<keyword evidence="7 13" id="KW-0472">Membrane</keyword>
<dbReference type="AlphaFoldDB" id="A0A3N0XTZ8"/>
<keyword evidence="16" id="KW-1185">Reference proteome</keyword>
<gene>
    <name evidence="15" type="ORF">DPX16_13685</name>
</gene>
<evidence type="ECO:0000256" key="2">
    <source>
        <dbReference type="ARBA" id="ARBA00020454"/>
    </source>
</evidence>
<evidence type="ECO:0000313" key="16">
    <source>
        <dbReference type="Proteomes" id="UP000281406"/>
    </source>
</evidence>
<feature type="transmembrane region" description="Helical" evidence="13">
    <location>
        <begin position="254"/>
        <end position="278"/>
    </location>
</feature>
<evidence type="ECO:0000256" key="9">
    <source>
        <dbReference type="ARBA" id="ARBA00023180"/>
    </source>
</evidence>
<evidence type="ECO:0000259" key="14">
    <source>
        <dbReference type="PROSITE" id="PS50262"/>
    </source>
</evidence>
<proteinExistence type="inferred from homology"/>
<dbReference type="CDD" id="cd15350">
    <property type="entry name" value="7tmA_MC2R_ACTH_R"/>
    <property type="match status" value="1"/>
</dbReference>
<evidence type="ECO:0000256" key="3">
    <source>
        <dbReference type="ARBA" id="ARBA00022475"/>
    </source>
</evidence>
<dbReference type="InterPro" id="IPR001908">
    <property type="entry name" value="MC3-5R"/>
</dbReference>
<dbReference type="InterPro" id="IPR000276">
    <property type="entry name" value="GPCR_Rhodpsn"/>
</dbReference>
<evidence type="ECO:0000256" key="11">
    <source>
        <dbReference type="ARBA" id="ARBA00031491"/>
    </source>
</evidence>
<evidence type="ECO:0000256" key="1">
    <source>
        <dbReference type="ARBA" id="ARBA00004651"/>
    </source>
</evidence>
<dbReference type="GO" id="GO:0005886">
    <property type="term" value="C:plasma membrane"/>
    <property type="evidence" value="ECO:0007669"/>
    <property type="project" value="UniProtKB-SubCell"/>
</dbReference>
<evidence type="ECO:0000256" key="4">
    <source>
        <dbReference type="ARBA" id="ARBA00022692"/>
    </source>
</evidence>
<keyword evidence="3" id="KW-1003">Cell membrane</keyword>
<dbReference type="FunFam" id="1.20.1070.10:FF:000211">
    <property type="entry name" value="Melanocyte-stimulating hormone receptor"/>
    <property type="match status" value="1"/>
</dbReference>
<dbReference type="GO" id="GO:0004980">
    <property type="term" value="F:melanocyte-stimulating hormone receptor activity"/>
    <property type="evidence" value="ECO:0007669"/>
    <property type="project" value="UniProtKB-ARBA"/>
</dbReference>
<dbReference type="EMBL" id="RJVU01062584">
    <property type="protein sequence ID" value="ROJ29241.1"/>
    <property type="molecule type" value="Genomic_DNA"/>
</dbReference>
<evidence type="ECO:0000256" key="8">
    <source>
        <dbReference type="ARBA" id="ARBA00023170"/>
    </source>
</evidence>
<feature type="transmembrane region" description="Helical" evidence="13">
    <location>
        <begin position="299"/>
        <end position="322"/>
    </location>
</feature>
<dbReference type="PROSITE" id="PS00237">
    <property type="entry name" value="G_PROTEIN_RECEP_F1_1"/>
    <property type="match status" value="1"/>
</dbReference>
<evidence type="ECO:0000256" key="6">
    <source>
        <dbReference type="ARBA" id="ARBA00023040"/>
    </source>
</evidence>
<dbReference type="PROSITE" id="PS50262">
    <property type="entry name" value="G_PROTEIN_RECEP_F1_2"/>
    <property type="match status" value="1"/>
</dbReference>
<evidence type="ECO:0000256" key="5">
    <source>
        <dbReference type="ARBA" id="ARBA00022989"/>
    </source>
</evidence>
<comment type="subcellular location">
    <subcellularLocation>
        <location evidence="1">Cell membrane</location>
        <topology evidence="1">Multi-pass membrane protein</topology>
    </subcellularLocation>
</comment>
<dbReference type="Gene3D" id="1.20.1070.10">
    <property type="entry name" value="Rhodopsin 7-helix transmembrane proteins"/>
    <property type="match status" value="1"/>
</dbReference>
<comment type="caution">
    <text evidence="15">The sequence shown here is derived from an EMBL/GenBank/DDBJ whole genome shotgun (WGS) entry which is preliminary data.</text>
</comment>
<evidence type="ECO:0000313" key="15">
    <source>
        <dbReference type="EMBL" id="ROJ29241.1"/>
    </source>
</evidence>
<dbReference type="GO" id="GO:0010468">
    <property type="term" value="P:regulation of gene expression"/>
    <property type="evidence" value="ECO:0007669"/>
    <property type="project" value="UniProtKB-ARBA"/>
</dbReference>
<evidence type="ECO:0000256" key="12">
    <source>
        <dbReference type="RuleBase" id="RU000688"/>
    </source>
</evidence>
<organism evidence="15 16">
    <name type="scientific">Anabarilius grahami</name>
    <name type="common">Kanglang fish</name>
    <name type="synonym">Barilius grahami</name>
    <dbReference type="NCBI Taxonomy" id="495550"/>
    <lineage>
        <taxon>Eukaryota</taxon>
        <taxon>Metazoa</taxon>
        <taxon>Chordata</taxon>
        <taxon>Craniata</taxon>
        <taxon>Vertebrata</taxon>
        <taxon>Euteleostomi</taxon>
        <taxon>Actinopterygii</taxon>
        <taxon>Neopterygii</taxon>
        <taxon>Teleostei</taxon>
        <taxon>Ostariophysi</taxon>
        <taxon>Cypriniformes</taxon>
        <taxon>Xenocyprididae</taxon>
        <taxon>Xenocypridinae</taxon>
        <taxon>Xenocypridinae incertae sedis</taxon>
        <taxon>Anabarilius</taxon>
    </lineage>
</organism>